<evidence type="ECO:0000313" key="2">
    <source>
        <dbReference type="Proteomes" id="UP000765507"/>
    </source>
</evidence>
<keyword evidence="2" id="KW-1185">Reference proteome</keyword>
<gene>
    <name evidence="1" type="ORF">G0U57_007569</name>
</gene>
<dbReference type="AlphaFoldDB" id="A0A8T1RXI0"/>
<dbReference type="EMBL" id="JAHGAV010002043">
    <property type="protein sequence ID" value="KAG6921469.1"/>
    <property type="molecule type" value="Genomic_DNA"/>
</dbReference>
<name>A0A8T1RXI0_CHESE</name>
<dbReference type="Gene3D" id="1.10.510.10">
    <property type="entry name" value="Transferase(Phosphotransferase) domain 1"/>
    <property type="match status" value="1"/>
</dbReference>
<feature type="non-terminal residue" evidence="1">
    <location>
        <position position="1"/>
    </location>
</feature>
<protein>
    <submittedName>
        <fullName evidence="1">Protein kinase, cGMP-dependent, type II</fullName>
    </submittedName>
</protein>
<evidence type="ECO:0000313" key="1">
    <source>
        <dbReference type="EMBL" id="KAG6921469.1"/>
    </source>
</evidence>
<sequence length="54" mass="6217">GRSELGLCSLHRHRPGQRLGNTSTGIRGIRKHRWFGSVKWKRLALRQIDAPTRV</sequence>
<keyword evidence="1" id="KW-0418">Kinase</keyword>
<dbReference type="GO" id="GO:0016301">
    <property type="term" value="F:kinase activity"/>
    <property type="evidence" value="ECO:0007669"/>
    <property type="project" value="UniProtKB-KW"/>
</dbReference>
<accession>A0A8T1RXI0</accession>
<keyword evidence="1" id="KW-0808">Transferase</keyword>
<reference evidence="1 2" key="1">
    <citation type="journal article" date="2020" name="G3 (Bethesda)">
        <title>Draft Genome of the Common Snapping Turtle, Chelydra serpentina, a Model for Phenotypic Plasticity in Reptiles.</title>
        <authorList>
            <person name="Das D."/>
            <person name="Singh S.K."/>
            <person name="Bierstedt J."/>
            <person name="Erickson A."/>
            <person name="Galli G.L.J."/>
            <person name="Crossley D.A. 2nd"/>
            <person name="Rhen T."/>
        </authorList>
    </citation>
    <scope>NUCLEOTIDE SEQUENCE [LARGE SCALE GENOMIC DNA]</scope>
    <source>
        <strain evidence="1">KW</strain>
    </source>
</reference>
<proteinExistence type="predicted"/>
<organism evidence="1 2">
    <name type="scientific">Chelydra serpentina</name>
    <name type="common">Snapping turtle</name>
    <name type="synonym">Testudo serpentina</name>
    <dbReference type="NCBI Taxonomy" id="8475"/>
    <lineage>
        <taxon>Eukaryota</taxon>
        <taxon>Metazoa</taxon>
        <taxon>Chordata</taxon>
        <taxon>Craniata</taxon>
        <taxon>Vertebrata</taxon>
        <taxon>Euteleostomi</taxon>
        <taxon>Archelosauria</taxon>
        <taxon>Testudinata</taxon>
        <taxon>Testudines</taxon>
        <taxon>Cryptodira</taxon>
        <taxon>Durocryptodira</taxon>
        <taxon>Americhelydia</taxon>
        <taxon>Chelydroidea</taxon>
        <taxon>Chelydridae</taxon>
        <taxon>Chelydra</taxon>
    </lineage>
</organism>
<feature type="non-terminal residue" evidence="1">
    <location>
        <position position="54"/>
    </location>
</feature>
<comment type="caution">
    <text evidence="1">The sequence shown here is derived from an EMBL/GenBank/DDBJ whole genome shotgun (WGS) entry which is preliminary data.</text>
</comment>
<dbReference type="Proteomes" id="UP000765507">
    <property type="component" value="Unassembled WGS sequence"/>
</dbReference>